<dbReference type="Proteomes" id="UP000178344">
    <property type="component" value="Unassembled WGS sequence"/>
</dbReference>
<dbReference type="AlphaFoldDB" id="A0A1F6CD99"/>
<organism evidence="2 3">
    <name type="scientific">Candidatus Kaiserbacteria bacterium RIFCSPHIGHO2_01_FULL_49_13</name>
    <dbReference type="NCBI Taxonomy" id="1798477"/>
    <lineage>
        <taxon>Bacteria</taxon>
        <taxon>Candidatus Kaiseribacteriota</taxon>
    </lineage>
</organism>
<name>A0A1F6CD99_9BACT</name>
<reference evidence="2 3" key="1">
    <citation type="journal article" date="2016" name="Nat. Commun.">
        <title>Thousands of microbial genomes shed light on interconnected biogeochemical processes in an aquifer system.</title>
        <authorList>
            <person name="Anantharaman K."/>
            <person name="Brown C.T."/>
            <person name="Hug L.A."/>
            <person name="Sharon I."/>
            <person name="Castelle C.J."/>
            <person name="Probst A.J."/>
            <person name="Thomas B.C."/>
            <person name="Singh A."/>
            <person name="Wilkins M.J."/>
            <person name="Karaoz U."/>
            <person name="Brodie E.L."/>
            <person name="Williams K.H."/>
            <person name="Hubbard S.S."/>
            <person name="Banfield J.F."/>
        </authorList>
    </citation>
    <scope>NUCLEOTIDE SEQUENCE [LARGE SCALE GENOMIC DNA]</scope>
</reference>
<evidence type="ECO:0000313" key="2">
    <source>
        <dbReference type="EMBL" id="OGG47225.1"/>
    </source>
</evidence>
<evidence type="ECO:0000256" key="1">
    <source>
        <dbReference type="SAM" id="MobiDB-lite"/>
    </source>
</evidence>
<comment type="caution">
    <text evidence="2">The sequence shown here is derived from an EMBL/GenBank/DDBJ whole genome shotgun (WGS) entry which is preliminary data.</text>
</comment>
<proteinExistence type="predicted"/>
<accession>A0A1F6CD99</accession>
<feature type="region of interest" description="Disordered" evidence="1">
    <location>
        <begin position="151"/>
        <end position="175"/>
    </location>
</feature>
<evidence type="ECO:0000313" key="3">
    <source>
        <dbReference type="Proteomes" id="UP000178344"/>
    </source>
</evidence>
<dbReference type="EMBL" id="MFKQ01000022">
    <property type="protein sequence ID" value="OGG47225.1"/>
    <property type="molecule type" value="Genomic_DNA"/>
</dbReference>
<sequence>MPDISCLPAHVQEAIRKMDLLSFNLKRAQAGAKWLDLHAPADWRLQMISIHDGHVIPQVRLCWGDQTPLALAFRREEEFAGSDGRVLCGDVSQKFFPGETGRREERRLGFHEQQHFAPDHVVIDEMTDTHFLDEAWALVLKNFEWHAQPVRKRPMRPSPVTRRNPLQRLLGSRAA</sequence>
<gene>
    <name evidence="2" type="ORF">A2671_02480</name>
</gene>
<protein>
    <submittedName>
        <fullName evidence="2">Uncharacterized protein</fullName>
    </submittedName>
</protein>